<keyword evidence="1" id="KW-0472">Membrane</keyword>
<accession>A0AAX1N545</accession>
<keyword evidence="3" id="KW-1185">Reference proteome</keyword>
<dbReference type="EMBL" id="CP076132">
    <property type="protein sequence ID" value="QWG01280.1"/>
    <property type="molecule type" value="Genomic_DNA"/>
</dbReference>
<evidence type="ECO:0000256" key="1">
    <source>
        <dbReference type="SAM" id="Phobius"/>
    </source>
</evidence>
<feature type="transmembrane region" description="Helical" evidence="1">
    <location>
        <begin position="106"/>
        <end position="124"/>
    </location>
</feature>
<feature type="transmembrane region" description="Helical" evidence="1">
    <location>
        <begin position="322"/>
        <end position="346"/>
    </location>
</feature>
<feature type="transmembrane region" description="Helical" evidence="1">
    <location>
        <begin position="160"/>
        <end position="184"/>
    </location>
</feature>
<sequence>MVGIIYTYYYQGGDTFALFNDAKFLSELAINQPSEYINYIFSRPYHYPEHIQSQLLKSNASTSIFCILLSLINIFTNNNYWISGLFFSTFSFMGIWFYINTLKKYNPKLHFSLILPFIVLPSFAFWSSGIIKESICMGICFSIAGFWVKTEKEKRINWPLLFIHLLFAFLLLQIKFYYFLYLFLMLSVNQFMFRNNASNRKVNIKTYFAFTVLIILILLLLPKIHYHFDYQRLLTTLETNYIKLYSTSKDGTAIELPYFDGSLSGFIISFPFALIGAFELSNWNSSKTLFQWYSLIENLIVLIVFSFAVFQFTKIENIKKRPFLIGALVFSILCTLLFIGIMGIASPNLGSLSRYKILFLSTLTHISLIILEQRRKVD</sequence>
<gene>
    <name evidence="2" type="ORF">KMW28_16680</name>
</gene>
<evidence type="ECO:0000313" key="2">
    <source>
        <dbReference type="EMBL" id="QWG01280.1"/>
    </source>
</evidence>
<evidence type="ECO:0000313" key="3">
    <source>
        <dbReference type="Proteomes" id="UP000678679"/>
    </source>
</evidence>
<feature type="transmembrane region" description="Helical" evidence="1">
    <location>
        <begin position="290"/>
        <end position="310"/>
    </location>
</feature>
<keyword evidence="1" id="KW-1133">Transmembrane helix</keyword>
<name>A0AAX1N545_9BACT</name>
<organism evidence="2 3">
    <name type="scientific">Flammeovirga yaeyamensis</name>
    <dbReference type="NCBI Taxonomy" id="367791"/>
    <lineage>
        <taxon>Bacteria</taxon>
        <taxon>Pseudomonadati</taxon>
        <taxon>Bacteroidota</taxon>
        <taxon>Cytophagia</taxon>
        <taxon>Cytophagales</taxon>
        <taxon>Flammeovirgaceae</taxon>
        <taxon>Flammeovirga</taxon>
    </lineage>
</organism>
<protein>
    <recommendedName>
        <fullName evidence="4">Glycosyltransferase RgtA/B/C/D-like domain-containing protein</fullName>
    </recommendedName>
</protein>
<dbReference type="Proteomes" id="UP000678679">
    <property type="component" value="Chromosome 1"/>
</dbReference>
<proteinExistence type="predicted"/>
<feature type="transmembrane region" description="Helical" evidence="1">
    <location>
        <begin position="80"/>
        <end position="99"/>
    </location>
</feature>
<dbReference type="RefSeq" id="WP_169662791.1">
    <property type="nucleotide sequence ID" value="NZ_CP076132.1"/>
</dbReference>
<feature type="transmembrane region" description="Helical" evidence="1">
    <location>
        <begin position="204"/>
        <end position="222"/>
    </location>
</feature>
<dbReference type="KEGG" id="fya:KMW28_16680"/>
<reference evidence="2 3" key="1">
    <citation type="submission" date="2021-05" db="EMBL/GenBank/DDBJ databases">
        <title>Comparative genomic studies on the polysaccharide-degrading batcterial strains of the Flammeovirga genus.</title>
        <authorList>
            <person name="Zewei F."/>
            <person name="Zheng Z."/>
            <person name="Yu L."/>
            <person name="Ruyue G."/>
            <person name="Yanhong M."/>
            <person name="Yuanyuan C."/>
            <person name="Jingyan G."/>
            <person name="Wenjun H."/>
        </authorList>
    </citation>
    <scope>NUCLEOTIDE SEQUENCE [LARGE SCALE GENOMIC DNA]</scope>
    <source>
        <strain evidence="2 3">NBRC:100898</strain>
    </source>
</reference>
<feature type="transmembrane region" description="Helical" evidence="1">
    <location>
        <begin position="258"/>
        <end position="278"/>
    </location>
</feature>
<dbReference type="AlphaFoldDB" id="A0AAX1N545"/>
<evidence type="ECO:0008006" key="4">
    <source>
        <dbReference type="Google" id="ProtNLM"/>
    </source>
</evidence>
<keyword evidence="1" id="KW-0812">Transmembrane</keyword>